<comment type="caution">
    <text evidence="1">The sequence shown here is derived from an EMBL/GenBank/DDBJ whole genome shotgun (WGS) entry which is preliminary data.</text>
</comment>
<organism evidence="1">
    <name type="scientific">marine sediment metagenome</name>
    <dbReference type="NCBI Taxonomy" id="412755"/>
    <lineage>
        <taxon>unclassified sequences</taxon>
        <taxon>metagenomes</taxon>
        <taxon>ecological metagenomes</taxon>
    </lineage>
</organism>
<protein>
    <submittedName>
        <fullName evidence="1">Uncharacterized protein</fullName>
    </submittedName>
</protein>
<dbReference type="AlphaFoldDB" id="X1Q6A6"/>
<evidence type="ECO:0000313" key="1">
    <source>
        <dbReference type="EMBL" id="GAI63768.1"/>
    </source>
</evidence>
<dbReference type="EMBL" id="BARW01004500">
    <property type="protein sequence ID" value="GAI63768.1"/>
    <property type="molecule type" value="Genomic_DNA"/>
</dbReference>
<name>X1Q6A6_9ZZZZ</name>
<gene>
    <name evidence="1" type="ORF">S12H4_10498</name>
</gene>
<sequence>MHTNKILYFLCSFYCNTMLTQEPIAEKPIVVL</sequence>
<feature type="non-terminal residue" evidence="1">
    <location>
        <position position="32"/>
    </location>
</feature>
<proteinExistence type="predicted"/>
<accession>X1Q6A6</accession>
<reference evidence="1" key="1">
    <citation type="journal article" date="2014" name="Front. Microbiol.">
        <title>High frequency of phylogenetically diverse reductive dehalogenase-homologous genes in deep subseafloor sedimentary metagenomes.</title>
        <authorList>
            <person name="Kawai M."/>
            <person name="Futagami T."/>
            <person name="Toyoda A."/>
            <person name="Takaki Y."/>
            <person name="Nishi S."/>
            <person name="Hori S."/>
            <person name="Arai W."/>
            <person name="Tsubouchi T."/>
            <person name="Morono Y."/>
            <person name="Uchiyama I."/>
            <person name="Ito T."/>
            <person name="Fujiyama A."/>
            <person name="Inagaki F."/>
            <person name="Takami H."/>
        </authorList>
    </citation>
    <scope>NUCLEOTIDE SEQUENCE</scope>
    <source>
        <strain evidence="1">Expedition CK06-06</strain>
    </source>
</reference>